<sequence length="93" mass="10061">MRVQNLKTDCFGVAGGRVVLAAALAAPLFSGILSVCSGQTSHQTNLALYCTSSSTVFFTDSVSNGFSLTQVQRQVWFCSRDNCSAKGMVFRRR</sequence>
<dbReference type="Proteomes" id="UP000324222">
    <property type="component" value="Unassembled WGS sequence"/>
</dbReference>
<evidence type="ECO:0000313" key="2">
    <source>
        <dbReference type="Proteomes" id="UP000324222"/>
    </source>
</evidence>
<gene>
    <name evidence="1" type="ORF">E2C01_031402</name>
</gene>
<dbReference type="AlphaFoldDB" id="A0A5B7EXL0"/>
<dbReference type="EMBL" id="VSRR010003922">
    <property type="protein sequence ID" value="MPC37907.1"/>
    <property type="molecule type" value="Genomic_DNA"/>
</dbReference>
<comment type="caution">
    <text evidence="1">The sequence shown here is derived from an EMBL/GenBank/DDBJ whole genome shotgun (WGS) entry which is preliminary data.</text>
</comment>
<proteinExistence type="predicted"/>
<reference evidence="1 2" key="1">
    <citation type="submission" date="2019-05" db="EMBL/GenBank/DDBJ databases">
        <title>Another draft genome of Portunus trituberculatus and its Hox gene families provides insights of decapod evolution.</title>
        <authorList>
            <person name="Jeong J.-H."/>
            <person name="Song I."/>
            <person name="Kim S."/>
            <person name="Choi T."/>
            <person name="Kim D."/>
            <person name="Ryu S."/>
            <person name="Kim W."/>
        </authorList>
    </citation>
    <scope>NUCLEOTIDE SEQUENCE [LARGE SCALE GENOMIC DNA]</scope>
    <source>
        <tissue evidence="1">Muscle</tissue>
    </source>
</reference>
<protein>
    <submittedName>
        <fullName evidence="1">Uncharacterized protein</fullName>
    </submittedName>
</protein>
<accession>A0A5B7EXL0</accession>
<name>A0A5B7EXL0_PORTR</name>
<organism evidence="1 2">
    <name type="scientific">Portunus trituberculatus</name>
    <name type="common">Swimming crab</name>
    <name type="synonym">Neptunus trituberculatus</name>
    <dbReference type="NCBI Taxonomy" id="210409"/>
    <lineage>
        <taxon>Eukaryota</taxon>
        <taxon>Metazoa</taxon>
        <taxon>Ecdysozoa</taxon>
        <taxon>Arthropoda</taxon>
        <taxon>Crustacea</taxon>
        <taxon>Multicrustacea</taxon>
        <taxon>Malacostraca</taxon>
        <taxon>Eumalacostraca</taxon>
        <taxon>Eucarida</taxon>
        <taxon>Decapoda</taxon>
        <taxon>Pleocyemata</taxon>
        <taxon>Brachyura</taxon>
        <taxon>Eubrachyura</taxon>
        <taxon>Portunoidea</taxon>
        <taxon>Portunidae</taxon>
        <taxon>Portuninae</taxon>
        <taxon>Portunus</taxon>
    </lineage>
</organism>
<evidence type="ECO:0000313" key="1">
    <source>
        <dbReference type="EMBL" id="MPC37907.1"/>
    </source>
</evidence>
<keyword evidence="2" id="KW-1185">Reference proteome</keyword>